<evidence type="ECO:0000313" key="1">
    <source>
        <dbReference type="EMBL" id="GCD13291.1"/>
    </source>
</evidence>
<organism evidence="1 2">
    <name type="scientific">Clostridium tagluense</name>
    <dbReference type="NCBI Taxonomy" id="360422"/>
    <lineage>
        <taxon>Bacteria</taxon>
        <taxon>Bacillati</taxon>
        <taxon>Bacillota</taxon>
        <taxon>Clostridia</taxon>
        <taxon>Eubacteriales</taxon>
        <taxon>Clostridiaceae</taxon>
        <taxon>Clostridium</taxon>
    </lineage>
</organism>
<dbReference type="Proteomes" id="UP000287872">
    <property type="component" value="Unassembled WGS sequence"/>
</dbReference>
<protein>
    <recommendedName>
        <fullName evidence="3">Transposase DDE domain-containing protein</fullName>
    </recommendedName>
</protein>
<sequence length="497" mass="57375">MLKNWSTHADYQQFIISNLSCLYKAFPKKIIQFEPSISKLYCLDLDILGEILKPYYSNIGRPATLQPEIFRSFSLMLFQKETSITNWVKKLNASELFATCIGCTKNNVPSLGAHYDFISRLWLSNLSTDRFKLKKIYYYKKKPAKIKAPGKNKKLPNKKPGVVKRISDFFEAGRSFSLRAERLLQKIFSLVAVEPSFNLNLIEKNNLTVGGDGTCVHCKSSYYGSKVCDCRQNGIYDCKCPRRLSDIDANWGWDSHETRWFYGYTLYALSAYNKKHKIDLPIYLRFVQASRHDSVTGIVALAEFRELLPQFNISNYVLDSANDNYPTYELCSKWNINPFIDLNSKNKGNSKYPTALNINEKGVPICIGGHEMIYNGYEKSRSRLKWRCPLVLKKVDSCSCCEKCSPSPYGRVIHTKPSWDLRLFTPVPRGSKQWKTIYKTRTCSERINNRILNDYRIHSLRTHGKKRYSFMTMIAGINIHLDARLKVSVFSILNLLV</sequence>
<dbReference type="RefSeq" id="WP_125006695.1">
    <property type="nucleotide sequence ID" value="NZ_BHYK01000095.1"/>
</dbReference>
<dbReference type="OrthoDB" id="5751230at2"/>
<reference evidence="1 2" key="1">
    <citation type="submission" date="2018-11" db="EMBL/GenBank/DDBJ databases">
        <title>Genome sequencing and assembly of Clostridium tagluense strain A121.</title>
        <authorList>
            <person name="Murakami T."/>
            <person name="Segawa T."/>
            <person name="Shcherbakova V.A."/>
            <person name="Mori H."/>
            <person name="Yoshimura Y."/>
        </authorList>
    </citation>
    <scope>NUCLEOTIDE SEQUENCE [LARGE SCALE GENOMIC DNA]</scope>
    <source>
        <strain evidence="1 2">A121</strain>
    </source>
</reference>
<keyword evidence="2" id="KW-1185">Reference proteome</keyword>
<comment type="caution">
    <text evidence="1">The sequence shown here is derived from an EMBL/GenBank/DDBJ whole genome shotgun (WGS) entry which is preliminary data.</text>
</comment>
<gene>
    <name evidence="1" type="ORF">Ctaglu_49140</name>
</gene>
<name>A0A401UUS8_9CLOT</name>
<dbReference type="AlphaFoldDB" id="A0A401UUS8"/>
<dbReference type="EMBL" id="BHYK01000095">
    <property type="protein sequence ID" value="GCD13291.1"/>
    <property type="molecule type" value="Genomic_DNA"/>
</dbReference>
<accession>A0A401UUS8</accession>
<evidence type="ECO:0000313" key="2">
    <source>
        <dbReference type="Proteomes" id="UP000287872"/>
    </source>
</evidence>
<evidence type="ECO:0008006" key="3">
    <source>
        <dbReference type="Google" id="ProtNLM"/>
    </source>
</evidence>
<proteinExistence type="predicted"/>